<feature type="transmembrane region" description="Helical" evidence="1">
    <location>
        <begin position="111"/>
        <end position="131"/>
    </location>
</feature>
<dbReference type="RefSeq" id="WP_146313288.1">
    <property type="nucleotide sequence ID" value="NZ_VOHE01000007.1"/>
</dbReference>
<evidence type="ECO:0000259" key="2">
    <source>
        <dbReference type="Pfam" id="PF05650"/>
    </source>
</evidence>
<evidence type="ECO:0000256" key="1">
    <source>
        <dbReference type="SAM" id="Phobius"/>
    </source>
</evidence>
<sequence length="697" mass="72231">MTRLPRLLAPCIFIAGLSVVGWIGAGYLGTSLLGLAVVLLVALCYLAGAFDLRRHRAGTTALARALDDVDAEAGDLQAWLSRLPQPLRQPVRLRIEDGRAALPAPALAPPLAALLVLLGMLGTLLGMMATLRGTGLALGSALDLDAIRASLATPVHGLAIAFGTSIAGVGASAALGLLSALARRERVQVAQRLDEAIAGPLRIHTRAHRDAQAFVLLQRQAELMPALVDRLQAMTHAIEQQAAASNARLEARQDAFHTEVQRSYEALAASVGQSLATSVAEGSRAVAASLQPVVADTLAGVARETDGLRQAVAQAVERQLTQLSSGFEAASTHAADSWRSALDAQQQANEALAAGLGALFERSAQAQERRAAELVDGMATRLEAASAAVADAWTDALARQQATAEALASRNEAALVAATTGLERQATALVDGLRASGDALQAALAARDEARLAAWSERLEALSTDLARRWAQAGEDVAGRQRAICDTLERTASAIAAQSQAHADATIAEVSRLVQTASEAPRAAAEVVAELRQSLSESMVRDTAMLEERTRLLAALETLLDAVNHASGEQRAAVDALVSTSADLLERTAATLGERIDAGAGRLDAAAAQLTGSAIEVASLGDAFAAAVESFGAANEALLERLQQVAAALDGSLARSDQQLAYYVAQAREVIELSVSSQQQILAGLQRVAGAGESAAA</sequence>
<gene>
    <name evidence="3" type="ORF">FQY79_12745</name>
</gene>
<keyword evidence="1" id="KW-1133">Transmembrane helix</keyword>
<feature type="domain" description="DUF802" evidence="2">
    <location>
        <begin position="323"/>
        <end position="375"/>
    </location>
</feature>
<keyword evidence="1" id="KW-0812">Transmembrane</keyword>
<feature type="transmembrane region" description="Helical" evidence="1">
    <location>
        <begin position="158"/>
        <end position="182"/>
    </location>
</feature>
<keyword evidence="4" id="KW-1185">Reference proteome</keyword>
<evidence type="ECO:0000313" key="4">
    <source>
        <dbReference type="Proteomes" id="UP000315949"/>
    </source>
</evidence>
<dbReference type="Pfam" id="PF05650">
    <property type="entry name" value="DUF802"/>
    <property type="match status" value="2"/>
</dbReference>
<keyword evidence="1" id="KW-0472">Membrane</keyword>
<dbReference type="AlphaFoldDB" id="A0A5C5TVS6"/>
<name>A0A5C5TVS6_9GAMM</name>
<dbReference type="Proteomes" id="UP000315949">
    <property type="component" value="Unassembled WGS sequence"/>
</dbReference>
<dbReference type="InterPro" id="IPR008520">
    <property type="entry name" value="DUF802"/>
</dbReference>
<comment type="caution">
    <text evidence="3">The sequence shown here is derived from an EMBL/GenBank/DDBJ whole genome shotgun (WGS) entry which is preliminary data.</text>
</comment>
<reference evidence="3 4" key="1">
    <citation type="submission" date="2019-07" db="EMBL/GenBank/DDBJ databases">
        <title>Luteimonas sp. YD-1 nov., isolated from acidic soil.</title>
        <authorList>
            <person name="Zhou J."/>
        </authorList>
    </citation>
    <scope>NUCLEOTIDE SEQUENCE [LARGE SCALE GENOMIC DNA]</scope>
    <source>
        <strain evidence="3 4">YD-1</strain>
    </source>
</reference>
<dbReference type="OrthoDB" id="6053769at2"/>
<accession>A0A5C5TVS6</accession>
<dbReference type="EMBL" id="VOHE01000007">
    <property type="protein sequence ID" value="TWT17717.1"/>
    <property type="molecule type" value="Genomic_DNA"/>
</dbReference>
<protein>
    <submittedName>
        <fullName evidence="3">DUF802 domain-containing protein</fullName>
    </submittedName>
</protein>
<evidence type="ECO:0000313" key="3">
    <source>
        <dbReference type="EMBL" id="TWT17717.1"/>
    </source>
</evidence>
<proteinExistence type="predicted"/>
<organism evidence="3 4">
    <name type="scientific">Luteimonas wenzhouensis</name>
    <dbReference type="NCBI Taxonomy" id="2599615"/>
    <lineage>
        <taxon>Bacteria</taxon>
        <taxon>Pseudomonadati</taxon>
        <taxon>Pseudomonadota</taxon>
        <taxon>Gammaproteobacteria</taxon>
        <taxon>Lysobacterales</taxon>
        <taxon>Lysobacteraceae</taxon>
        <taxon>Luteimonas</taxon>
    </lineage>
</organism>
<feature type="transmembrane region" description="Helical" evidence="1">
    <location>
        <begin position="7"/>
        <end position="25"/>
    </location>
</feature>
<feature type="transmembrane region" description="Helical" evidence="1">
    <location>
        <begin position="31"/>
        <end position="50"/>
    </location>
</feature>
<feature type="domain" description="DUF802" evidence="2">
    <location>
        <begin position="379"/>
        <end position="430"/>
    </location>
</feature>